<reference evidence="3" key="1">
    <citation type="submission" date="2017-07" db="EMBL/GenBank/DDBJ databases">
        <title>Taro Niue Genome Assembly and Annotation.</title>
        <authorList>
            <person name="Atibalentja N."/>
            <person name="Keating K."/>
            <person name="Fields C.J."/>
        </authorList>
    </citation>
    <scope>NUCLEOTIDE SEQUENCE</scope>
    <source>
        <strain evidence="3">Niue_2</strain>
        <tissue evidence="3">Leaf</tissue>
    </source>
</reference>
<comment type="caution">
    <text evidence="3">The sequence shown here is derived from an EMBL/GenBank/DDBJ whole genome shotgun (WGS) entry which is preliminary data.</text>
</comment>
<evidence type="ECO:0000313" key="4">
    <source>
        <dbReference type="Proteomes" id="UP000652761"/>
    </source>
</evidence>
<feature type="transmembrane region" description="Helical" evidence="1">
    <location>
        <begin position="94"/>
        <end position="115"/>
    </location>
</feature>
<feature type="non-terminal residue" evidence="3">
    <location>
        <position position="148"/>
    </location>
</feature>
<keyword evidence="2" id="KW-0732">Signal</keyword>
<name>A0A843XXU9_COLES</name>
<dbReference type="EMBL" id="NMUH01018224">
    <property type="protein sequence ID" value="MQM23842.1"/>
    <property type="molecule type" value="Genomic_DNA"/>
</dbReference>
<evidence type="ECO:0000256" key="1">
    <source>
        <dbReference type="SAM" id="Phobius"/>
    </source>
</evidence>
<gene>
    <name evidence="3" type="ORF">Taro_056912</name>
</gene>
<feature type="signal peptide" evidence="2">
    <location>
        <begin position="1"/>
        <end position="25"/>
    </location>
</feature>
<keyword evidence="1" id="KW-0472">Membrane</keyword>
<evidence type="ECO:0000313" key="3">
    <source>
        <dbReference type="EMBL" id="MQM23842.1"/>
    </source>
</evidence>
<keyword evidence="4" id="KW-1185">Reference proteome</keyword>
<protein>
    <submittedName>
        <fullName evidence="3">Uncharacterized protein</fullName>
    </submittedName>
</protein>
<sequence>MAASLGVATVVLAVVWLLHLTVVNNDPNPFVEDGRYPSDIIVYSALTAFVLYSAGIVTLFFERGAAFPWRLLHLTAVNNGPSPFVKNGRYPSDITVYSALISFVVYNAGIVILFFEFTTVSPRLFHVIRLGVGTAREAPIQNRHFDPV</sequence>
<accession>A0A843XXU9</accession>
<evidence type="ECO:0000256" key="2">
    <source>
        <dbReference type="SAM" id="SignalP"/>
    </source>
</evidence>
<dbReference type="AlphaFoldDB" id="A0A843XXU9"/>
<proteinExistence type="predicted"/>
<feature type="transmembrane region" description="Helical" evidence="1">
    <location>
        <begin position="41"/>
        <end position="61"/>
    </location>
</feature>
<keyword evidence="1" id="KW-0812">Transmembrane</keyword>
<organism evidence="3 4">
    <name type="scientific">Colocasia esculenta</name>
    <name type="common">Wild taro</name>
    <name type="synonym">Arum esculentum</name>
    <dbReference type="NCBI Taxonomy" id="4460"/>
    <lineage>
        <taxon>Eukaryota</taxon>
        <taxon>Viridiplantae</taxon>
        <taxon>Streptophyta</taxon>
        <taxon>Embryophyta</taxon>
        <taxon>Tracheophyta</taxon>
        <taxon>Spermatophyta</taxon>
        <taxon>Magnoliopsida</taxon>
        <taxon>Liliopsida</taxon>
        <taxon>Araceae</taxon>
        <taxon>Aroideae</taxon>
        <taxon>Colocasieae</taxon>
        <taxon>Colocasia</taxon>
    </lineage>
</organism>
<feature type="chain" id="PRO_5032959971" evidence="2">
    <location>
        <begin position="26"/>
        <end position="148"/>
    </location>
</feature>
<keyword evidence="1" id="KW-1133">Transmembrane helix</keyword>
<dbReference type="Proteomes" id="UP000652761">
    <property type="component" value="Unassembled WGS sequence"/>
</dbReference>